<feature type="compositionally biased region" description="Polar residues" evidence="1">
    <location>
        <begin position="353"/>
        <end position="374"/>
    </location>
</feature>
<accession>A0A9P9AI90</accession>
<evidence type="ECO:0000256" key="1">
    <source>
        <dbReference type="SAM" id="MobiDB-lite"/>
    </source>
</evidence>
<feature type="region of interest" description="Disordered" evidence="1">
    <location>
        <begin position="313"/>
        <end position="374"/>
    </location>
</feature>
<proteinExistence type="predicted"/>
<protein>
    <recommendedName>
        <fullName evidence="4">WSC domain-containing protein</fullName>
    </recommendedName>
</protein>
<keyword evidence="3" id="KW-1185">Reference proteome</keyword>
<dbReference type="Proteomes" id="UP000777438">
    <property type="component" value="Unassembled WGS sequence"/>
</dbReference>
<evidence type="ECO:0000313" key="3">
    <source>
        <dbReference type="Proteomes" id="UP000777438"/>
    </source>
</evidence>
<reference evidence="2 3" key="1">
    <citation type="journal article" date="2021" name="Nat. Commun.">
        <title>Genetic determinants of endophytism in the Arabidopsis root mycobiome.</title>
        <authorList>
            <person name="Mesny F."/>
            <person name="Miyauchi S."/>
            <person name="Thiergart T."/>
            <person name="Pickel B."/>
            <person name="Atanasova L."/>
            <person name="Karlsson M."/>
            <person name="Huettel B."/>
            <person name="Barry K.W."/>
            <person name="Haridas S."/>
            <person name="Chen C."/>
            <person name="Bauer D."/>
            <person name="Andreopoulos W."/>
            <person name="Pangilinan J."/>
            <person name="LaButti K."/>
            <person name="Riley R."/>
            <person name="Lipzen A."/>
            <person name="Clum A."/>
            <person name="Drula E."/>
            <person name="Henrissat B."/>
            <person name="Kohler A."/>
            <person name="Grigoriev I.V."/>
            <person name="Martin F.M."/>
            <person name="Hacquard S."/>
        </authorList>
    </citation>
    <scope>NUCLEOTIDE SEQUENCE [LARGE SCALE GENOMIC DNA]</scope>
    <source>
        <strain evidence="2 3">MPI-CAGE-CH-0241</strain>
    </source>
</reference>
<dbReference type="OrthoDB" id="2019572at2759"/>
<feature type="region of interest" description="Disordered" evidence="1">
    <location>
        <begin position="264"/>
        <end position="294"/>
    </location>
</feature>
<dbReference type="EMBL" id="JAGPYM010000070">
    <property type="protein sequence ID" value="KAH6869506.1"/>
    <property type="molecule type" value="Genomic_DNA"/>
</dbReference>
<dbReference type="AlphaFoldDB" id="A0A9P9AI90"/>
<gene>
    <name evidence="2" type="ORF">B0T10DRAFT_450993</name>
</gene>
<organism evidence="2 3">
    <name type="scientific">Thelonectria olida</name>
    <dbReference type="NCBI Taxonomy" id="1576542"/>
    <lineage>
        <taxon>Eukaryota</taxon>
        <taxon>Fungi</taxon>
        <taxon>Dikarya</taxon>
        <taxon>Ascomycota</taxon>
        <taxon>Pezizomycotina</taxon>
        <taxon>Sordariomycetes</taxon>
        <taxon>Hypocreomycetidae</taxon>
        <taxon>Hypocreales</taxon>
        <taxon>Nectriaceae</taxon>
        <taxon>Thelonectria</taxon>
    </lineage>
</organism>
<sequence>MTTEKCISLVGERRYVGIFRRSCYVADTLDAAALVPDAQCDIPCPGDATLFCGGLVLSAAQRRNEASIHRRDAPSDIVLTLYSRVVDGTESPSDAASIPTSASFGGVSFSLSSTAAGTREATVVDVPSESIPFSVAAPSDNISLSVADGPSRISETAQGSDRTYGLTWTMTETEPVTTVAMVLYTTVDLANPSRLTVTKLHVTLTYFPCHSCPNHGVPLVEMTTVTARCSACGQNGRSDVVLTVPNTACSACAMGPVDSATVDQQSRESKVQQQSLPGAAVRNKETSPTWLGARPEGHRAHEILSVPATHQLPASAPTQLPGDLAQQLPDSPFQRPSAPNANQVPASVLHQLSIGNTRQSSASALDQPSASALD</sequence>
<evidence type="ECO:0000313" key="2">
    <source>
        <dbReference type="EMBL" id="KAH6869506.1"/>
    </source>
</evidence>
<name>A0A9P9AI90_9HYPO</name>
<comment type="caution">
    <text evidence="2">The sequence shown here is derived from an EMBL/GenBank/DDBJ whole genome shotgun (WGS) entry which is preliminary data.</text>
</comment>
<evidence type="ECO:0008006" key="4">
    <source>
        <dbReference type="Google" id="ProtNLM"/>
    </source>
</evidence>
<feature type="non-terminal residue" evidence="2">
    <location>
        <position position="374"/>
    </location>
</feature>